<name>A0A6M0T1P4_CLOBO</name>
<dbReference type="Proteomes" id="UP000473089">
    <property type="component" value="Unassembled WGS sequence"/>
</dbReference>
<reference evidence="1 2" key="1">
    <citation type="submission" date="2019-02" db="EMBL/GenBank/DDBJ databases">
        <title>Genome sequencing of Clostridium botulinum clinical isolates.</title>
        <authorList>
            <person name="Brunt J."/>
            <person name="Van Vliet A.H.M."/>
            <person name="Stringer S.C."/>
            <person name="Grant K.A."/>
            <person name="Carter A.C."/>
            <person name="Peck M.W."/>
        </authorList>
    </citation>
    <scope>NUCLEOTIDE SEQUENCE [LARGE SCALE GENOMIC DNA]</scope>
    <source>
        <strain evidence="1 2">R1125/03</strain>
    </source>
</reference>
<dbReference type="AlphaFoldDB" id="A0A6M0T1P4"/>
<sequence>MYDENDMCINFGCICNCRKCDSMYDLKCKEYESRNTRQG</sequence>
<evidence type="ECO:0000313" key="2">
    <source>
        <dbReference type="Proteomes" id="UP000473089"/>
    </source>
</evidence>
<gene>
    <name evidence="1" type="ORF">EXM42_06700</name>
</gene>
<protein>
    <submittedName>
        <fullName evidence="1">Cobyrinic acid a,c-diamide synthase</fullName>
    </submittedName>
</protein>
<dbReference type="EMBL" id="SGJP01000011">
    <property type="protein sequence ID" value="NFA60091.1"/>
    <property type="molecule type" value="Genomic_DNA"/>
</dbReference>
<organism evidence="1 2">
    <name type="scientific">Clostridium botulinum</name>
    <dbReference type="NCBI Taxonomy" id="1491"/>
    <lineage>
        <taxon>Bacteria</taxon>
        <taxon>Bacillati</taxon>
        <taxon>Bacillota</taxon>
        <taxon>Clostridia</taxon>
        <taxon>Eubacteriales</taxon>
        <taxon>Clostridiaceae</taxon>
        <taxon>Clostridium</taxon>
    </lineage>
</organism>
<comment type="caution">
    <text evidence="1">The sequence shown here is derived from an EMBL/GenBank/DDBJ whole genome shotgun (WGS) entry which is preliminary data.</text>
</comment>
<proteinExistence type="predicted"/>
<accession>A0A6M0T1P4</accession>
<evidence type="ECO:0000313" key="1">
    <source>
        <dbReference type="EMBL" id="NFA60091.1"/>
    </source>
</evidence>